<proteinExistence type="predicted"/>
<organism evidence="2">
    <name type="scientific">Albugo laibachii Nc14</name>
    <dbReference type="NCBI Taxonomy" id="890382"/>
    <lineage>
        <taxon>Eukaryota</taxon>
        <taxon>Sar</taxon>
        <taxon>Stramenopiles</taxon>
        <taxon>Oomycota</taxon>
        <taxon>Peronosporomycetes</taxon>
        <taxon>Albuginales</taxon>
        <taxon>Albuginaceae</taxon>
        <taxon>Albugo</taxon>
    </lineage>
</organism>
<dbReference type="PANTHER" id="PTHR19303:SF73">
    <property type="entry name" value="PROTEIN PDC2"/>
    <property type="match status" value="1"/>
</dbReference>
<dbReference type="InterPro" id="IPR004875">
    <property type="entry name" value="DDE_SF_endonuclease_dom"/>
</dbReference>
<name>F0WIB3_9STRA</name>
<evidence type="ECO:0000313" key="2">
    <source>
        <dbReference type="EMBL" id="CCA20992.1"/>
    </source>
</evidence>
<sequence>MDVTAYFYCASPTSKITRNRISGRKQMKKRLTVAVACSADGSLKLPLFFVGRARQPTCFKSKSAEDSDLEYGNRPKGWLNTRLFQGWVCRLDARMRSENSKILLLFNNVSSHHAPETLTHVEIRKLPPSTTAHLQPLDAGIICNFKSMISKKKALYYADRLDGIPRRFFGEDEQETLERELEAIGNFNVLVAMRWAQEAWHR</sequence>
<protein>
    <submittedName>
        <fullName evidence="2">Putative CENPB/ARS binding proteinlike protein</fullName>
    </submittedName>
</protein>
<dbReference type="Pfam" id="PF03184">
    <property type="entry name" value="DDE_1"/>
    <property type="match status" value="1"/>
</dbReference>
<dbReference type="EMBL" id="FR824154">
    <property type="protein sequence ID" value="CCA20992.1"/>
    <property type="molecule type" value="Genomic_DNA"/>
</dbReference>
<feature type="domain" description="DDE-1" evidence="1">
    <location>
        <begin position="28"/>
        <end position="201"/>
    </location>
</feature>
<evidence type="ECO:0000259" key="1">
    <source>
        <dbReference type="Pfam" id="PF03184"/>
    </source>
</evidence>
<reference evidence="2" key="2">
    <citation type="submission" date="2011-02" db="EMBL/GenBank/DDBJ databases">
        <authorList>
            <person name="MacLean D."/>
        </authorList>
    </citation>
    <scope>NUCLEOTIDE SEQUENCE</scope>
</reference>
<dbReference type="GO" id="GO:0003677">
    <property type="term" value="F:DNA binding"/>
    <property type="evidence" value="ECO:0007669"/>
    <property type="project" value="TreeGrafter"/>
</dbReference>
<reference evidence="2" key="1">
    <citation type="journal article" date="2011" name="PLoS Biol.">
        <title>Gene gain and loss during evolution of obligate parasitism in the white rust pathogen of Arabidopsis thaliana.</title>
        <authorList>
            <person name="Kemen E."/>
            <person name="Gardiner A."/>
            <person name="Schultz-Larsen T."/>
            <person name="Kemen A.C."/>
            <person name="Balmuth A.L."/>
            <person name="Robert-Seilaniantz A."/>
            <person name="Bailey K."/>
            <person name="Holub E."/>
            <person name="Studholme D.J."/>
            <person name="Maclean D."/>
            <person name="Jones J.D."/>
        </authorList>
    </citation>
    <scope>NUCLEOTIDE SEQUENCE</scope>
</reference>
<accession>F0WIB3</accession>
<dbReference type="InterPro" id="IPR050863">
    <property type="entry name" value="CenT-Element_Derived"/>
</dbReference>
<dbReference type="HOGENOM" id="CLU_018294_2_3_1"/>
<gene>
    <name evidence="2" type="primary">AlNc14C109G6317</name>
    <name evidence="2" type="ORF">ALNC14_071350</name>
</gene>
<dbReference type="GO" id="GO:0005634">
    <property type="term" value="C:nucleus"/>
    <property type="evidence" value="ECO:0007669"/>
    <property type="project" value="TreeGrafter"/>
</dbReference>
<dbReference type="PANTHER" id="PTHR19303">
    <property type="entry name" value="TRANSPOSON"/>
    <property type="match status" value="1"/>
</dbReference>
<dbReference type="AlphaFoldDB" id="F0WIB3"/>